<proteinExistence type="inferred from homology"/>
<evidence type="ECO:0000259" key="9">
    <source>
        <dbReference type="PROSITE" id="PS50071"/>
    </source>
</evidence>
<evidence type="ECO:0000256" key="4">
    <source>
        <dbReference type="ARBA" id="ARBA00023155"/>
    </source>
</evidence>
<evidence type="ECO:0000256" key="6">
    <source>
        <dbReference type="PROSITE-ProRule" id="PRU00108"/>
    </source>
</evidence>
<comment type="subcellular location">
    <subcellularLocation>
        <location evidence="1 6 7">Nucleus</location>
    </subcellularLocation>
</comment>
<gene>
    <name evidence="10" type="ORF">LOTGIDRAFT_110641</name>
</gene>
<dbReference type="OrthoDB" id="6159439at2759"/>
<dbReference type="CDD" id="cd00086">
    <property type="entry name" value="homeodomain"/>
    <property type="match status" value="1"/>
</dbReference>
<dbReference type="SUPFAM" id="SSF46689">
    <property type="entry name" value="Homeodomain-like"/>
    <property type="match status" value="1"/>
</dbReference>
<dbReference type="PRINTS" id="PR00024">
    <property type="entry name" value="HOMEOBOX"/>
</dbReference>
<dbReference type="EMBL" id="KB200129">
    <property type="protein sequence ID" value="ESP02810.1"/>
    <property type="molecule type" value="Genomic_DNA"/>
</dbReference>
<keyword evidence="11" id="KW-1185">Reference proteome</keyword>
<dbReference type="RefSeq" id="XP_009046280.1">
    <property type="nucleotide sequence ID" value="XM_009048032.1"/>
</dbReference>
<accession>V4CKM9</accession>
<feature type="non-terminal residue" evidence="10">
    <location>
        <position position="1"/>
    </location>
</feature>
<dbReference type="InterPro" id="IPR009057">
    <property type="entry name" value="Homeodomain-like_sf"/>
</dbReference>
<dbReference type="GO" id="GO:0005634">
    <property type="term" value="C:nucleus"/>
    <property type="evidence" value="ECO:0007669"/>
    <property type="project" value="UniProtKB-SubCell"/>
</dbReference>
<evidence type="ECO:0000256" key="2">
    <source>
        <dbReference type="ARBA" id="ARBA00010896"/>
    </source>
</evidence>
<dbReference type="OMA" id="ATMSHFP"/>
<dbReference type="PROSITE" id="PS00027">
    <property type="entry name" value="HOMEOBOX_1"/>
    <property type="match status" value="1"/>
</dbReference>
<name>V4CKM9_LOTGI</name>
<dbReference type="Proteomes" id="UP000030746">
    <property type="component" value="Unassembled WGS sequence"/>
</dbReference>
<keyword evidence="3 6" id="KW-0238">DNA-binding</keyword>
<evidence type="ECO:0000256" key="5">
    <source>
        <dbReference type="ARBA" id="ARBA00023242"/>
    </source>
</evidence>
<organism evidence="10 11">
    <name type="scientific">Lottia gigantea</name>
    <name type="common">Giant owl limpet</name>
    <dbReference type="NCBI Taxonomy" id="225164"/>
    <lineage>
        <taxon>Eukaryota</taxon>
        <taxon>Metazoa</taxon>
        <taxon>Spiralia</taxon>
        <taxon>Lophotrochozoa</taxon>
        <taxon>Mollusca</taxon>
        <taxon>Gastropoda</taxon>
        <taxon>Patellogastropoda</taxon>
        <taxon>Lottioidea</taxon>
        <taxon>Lottiidae</taxon>
        <taxon>Lottia</taxon>
    </lineage>
</organism>
<feature type="domain" description="Homeobox" evidence="9">
    <location>
        <begin position="110"/>
        <end position="170"/>
    </location>
</feature>
<dbReference type="GO" id="GO:0000978">
    <property type="term" value="F:RNA polymerase II cis-regulatory region sequence-specific DNA binding"/>
    <property type="evidence" value="ECO:0007669"/>
    <property type="project" value="TreeGrafter"/>
</dbReference>
<dbReference type="PROSITE" id="PS50071">
    <property type="entry name" value="HOMEOBOX_2"/>
    <property type="match status" value="1"/>
</dbReference>
<evidence type="ECO:0000256" key="7">
    <source>
        <dbReference type="RuleBase" id="RU000682"/>
    </source>
</evidence>
<keyword evidence="5 6" id="KW-0539">Nucleus</keyword>
<reference evidence="10 11" key="1">
    <citation type="journal article" date="2013" name="Nature">
        <title>Insights into bilaterian evolution from three spiralian genomes.</title>
        <authorList>
            <person name="Simakov O."/>
            <person name="Marletaz F."/>
            <person name="Cho S.J."/>
            <person name="Edsinger-Gonzales E."/>
            <person name="Havlak P."/>
            <person name="Hellsten U."/>
            <person name="Kuo D.H."/>
            <person name="Larsson T."/>
            <person name="Lv J."/>
            <person name="Arendt D."/>
            <person name="Savage R."/>
            <person name="Osoegawa K."/>
            <person name="de Jong P."/>
            <person name="Grimwood J."/>
            <person name="Chapman J.A."/>
            <person name="Shapiro H."/>
            <person name="Aerts A."/>
            <person name="Otillar R.P."/>
            <person name="Terry A.Y."/>
            <person name="Boore J.L."/>
            <person name="Grigoriev I.V."/>
            <person name="Lindberg D.R."/>
            <person name="Seaver E.C."/>
            <person name="Weisblat D.A."/>
            <person name="Putnam N.H."/>
            <person name="Rokhsar D.S."/>
        </authorList>
    </citation>
    <scope>NUCLEOTIDE SEQUENCE [LARGE SCALE GENOMIC DNA]</scope>
</reference>
<dbReference type="KEGG" id="lgi:LOTGIDRAFT_110641"/>
<dbReference type="HOGENOM" id="CLU_051739_3_0_1"/>
<dbReference type="PANTHER" id="PTHR24341">
    <property type="entry name" value="HOMEOBOX PROTEIN ENGRAILED"/>
    <property type="match status" value="1"/>
</dbReference>
<dbReference type="GeneID" id="20230611"/>
<dbReference type="SMART" id="SM00389">
    <property type="entry name" value="HOX"/>
    <property type="match status" value="1"/>
</dbReference>
<feature type="compositionally biased region" description="Basic residues" evidence="8">
    <location>
        <begin position="99"/>
        <end position="108"/>
    </location>
</feature>
<evidence type="ECO:0000256" key="3">
    <source>
        <dbReference type="ARBA" id="ARBA00023125"/>
    </source>
</evidence>
<dbReference type="InterPro" id="IPR050720">
    <property type="entry name" value="Engrailed_Homeobox_TFs"/>
</dbReference>
<feature type="DNA-binding region" description="Homeobox" evidence="6">
    <location>
        <begin position="112"/>
        <end position="171"/>
    </location>
</feature>
<evidence type="ECO:0000256" key="1">
    <source>
        <dbReference type="ARBA" id="ARBA00004123"/>
    </source>
</evidence>
<evidence type="ECO:0000256" key="8">
    <source>
        <dbReference type="SAM" id="MobiDB-lite"/>
    </source>
</evidence>
<comment type="similarity">
    <text evidence="2">Belongs to the engrailed homeobox family.</text>
</comment>
<sequence length="174" mass="20683">PMIPMNKRKGFFIKDILDPSFGGRCSQKFDQKVQNDICDSVKHSKETKHTGQLNDVKYNYPVLENNKDKNTNLDLVKDVPWPSWIYCTRYSDRPSAGPRNKKERKKERKLNEKRPRTAFTVDQLNRLQVEFEENKYLTDSKRRSLSSELELNESQIKIWFQNKRAKFKKLNSPK</sequence>
<evidence type="ECO:0000313" key="11">
    <source>
        <dbReference type="Proteomes" id="UP000030746"/>
    </source>
</evidence>
<evidence type="ECO:0000313" key="10">
    <source>
        <dbReference type="EMBL" id="ESP02810.1"/>
    </source>
</evidence>
<dbReference type="GO" id="GO:0030182">
    <property type="term" value="P:neuron differentiation"/>
    <property type="evidence" value="ECO:0007669"/>
    <property type="project" value="TreeGrafter"/>
</dbReference>
<dbReference type="Pfam" id="PF00046">
    <property type="entry name" value="Homeodomain"/>
    <property type="match status" value="1"/>
</dbReference>
<dbReference type="GO" id="GO:0000981">
    <property type="term" value="F:DNA-binding transcription factor activity, RNA polymerase II-specific"/>
    <property type="evidence" value="ECO:0007669"/>
    <property type="project" value="InterPro"/>
</dbReference>
<dbReference type="InterPro" id="IPR020479">
    <property type="entry name" value="HD_metazoa"/>
</dbReference>
<protein>
    <recommendedName>
        <fullName evidence="9">Homeobox domain-containing protein</fullName>
    </recommendedName>
</protein>
<dbReference type="Gene3D" id="1.10.10.60">
    <property type="entry name" value="Homeodomain-like"/>
    <property type="match status" value="1"/>
</dbReference>
<keyword evidence="4 6" id="KW-0371">Homeobox</keyword>
<dbReference type="AlphaFoldDB" id="V4CKM9"/>
<dbReference type="InterPro" id="IPR001356">
    <property type="entry name" value="HD"/>
</dbReference>
<feature type="region of interest" description="Disordered" evidence="8">
    <location>
        <begin position="93"/>
        <end position="116"/>
    </location>
</feature>
<dbReference type="CTD" id="20230611"/>
<dbReference type="PANTHER" id="PTHR24341:SF6">
    <property type="entry name" value="HOMEOBOX PROTEIN INVECTED"/>
    <property type="match status" value="1"/>
</dbReference>
<dbReference type="STRING" id="225164.V4CKM9"/>
<dbReference type="InterPro" id="IPR017970">
    <property type="entry name" value="Homeobox_CS"/>
</dbReference>